<keyword evidence="3" id="KW-1185">Reference proteome</keyword>
<proteinExistence type="predicted"/>
<dbReference type="STRING" id="28094.SAMN06295900_113168"/>
<dbReference type="EMBL" id="FXAH01000013">
    <property type="protein sequence ID" value="SMF64262.1"/>
    <property type="molecule type" value="Genomic_DNA"/>
</dbReference>
<dbReference type="PANTHER" id="PTHR12461">
    <property type="entry name" value="HYPOXIA-INDUCIBLE FACTOR 1 ALPHA INHIBITOR-RELATED"/>
    <property type="match status" value="1"/>
</dbReference>
<dbReference type="InterPro" id="IPR014710">
    <property type="entry name" value="RmlC-like_jellyroll"/>
</dbReference>
<reference evidence="3" key="1">
    <citation type="submission" date="2017-04" db="EMBL/GenBank/DDBJ databases">
        <authorList>
            <person name="Varghese N."/>
            <person name="Submissions S."/>
        </authorList>
    </citation>
    <scope>NUCLEOTIDE SEQUENCE [LARGE SCALE GENOMIC DNA]</scope>
    <source>
        <strain evidence="3">Ballard 720</strain>
    </source>
</reference>
<organism evidence="2 3">
    <name type="scientific">Trinickia caryophylli</name>
    <name type="common">Paraburkholderia caryophylli</name>
    <dbReference type="NCBI Taxonomy" id="28094"/>
    <lineage>
        <taxon>Bacteria</taxon>
        <taxon>Pseudomonadati</taxon>
        <taxon>Pseudomonadota</taxon>
        <taxon>Betaproteobacteria</taxon>
        <taxon>Burkholderiales</taxon>
        <taxon>Burkholderiaceae</taxon>
        <taxon>Trinickia</taxon>
    </lineage>
</organism>
<dbReference type="AlphaFoldDB" id="A0A1X7G5G8"/>
<dbReference type="OrthoDB" id="479699at2"/>
<evidence type="ECO:0000259" key="1">
    <source>
        <dbReference type="PROSITE" id="PS51184"/>
    </source>
</evidence>
<dbReference type="Pfam" id="PF13621">
    <property type="entry name" value="Cupin_8"/>
    <property type="match status" value="1"/>
</dbReference>
<protein>
    <submittedName>
        <fullName evidence="2">Cupin-like domain-containing protein</fullName>
    </submittedName>
</protein>
<evidence type="ECO:0000313" key="3">
    <source>
        <dbReference type="Proteomes" id="UP000192911"/>
    </source>
</evidence>
<dbReference type="Proteomes" id="UP000192911">
    <property type="component" value="Unassembled WGS sequence"/>
</dbReference>
<dbReference type="InterPro" id="IPR003347">
    <property type="entry name" value="JmjC_dom"/>
</dbReference>
<dbReference type="PROSITE" id="PS51184">
    <property type="entry name" value="JMJC"/>
    <property type="match status" value="1"/>
</dbReference>
<evidence type="ECO:0000313" key="2">
    <source>
        <dbReference type="EMBL" id="SMF64262.1"/>
    </source>
</evidence>
<dbReference type="SUPFAM" id="SSF51197">
    <property type="entry name" value="Clavaminate synthase-like"/>
    <property type="match status" value="1"/>
</dbReference>
<dbReference type="Gene3D" id="2.60.120.10">
    <property type="entry name" value="Jelly Rolls"/>
    <property type="match status" value="1"/>
</dbReference>
<name>A0A1X7G5G8_TRICW</name>
<dbReference type="PANTHER" id="PTHR12461:SF105">
    <property type="entry name" value="HYPOXIA-INDUCIBLE FACTOR 1-ALPHA INHIBITOR"/>
    <property type="match status" value="1"/>
</dbReference>
<gene>
    <name evidence="2" type="ORF">SAMN06295900_113168</name>
</gene>
<dbReference type="RefSeq" id="WP_085229418.1">
    <property type="nucleotide sequence ID" value="NZ_BSQD01000007.1"/>
</dbReference>
<dbReference type="GeneID" id="95553307"/>
<dbReference type="SMART" id="SM00558">
    <property type="entry name" value="JmjC"/>
    <property type="match status" value="1"/>
</dbReference>
<dbReference type="InterPro" id="IPR041667">
    <property type="entry name" value="Cupin_8"/>
</dbReference>
<feature type="domain" description="JmjC" evidence="1">
    <location>
        <begin position="201"/>
        <end position="359"/>
    </location>
</feature>
<accession>A0A1X7G5G8</accession>
<sequence>MSTLDNLRTQLQALYYPPSRHGTLKLSVAAHPELDLYFSMTDALDVLDVGRGPTVACEAELRLSLGMIDYILANAQTFDPRDPPYVKAIRAQGDMGLVHHFMQLLKRPTPEISAIHAGLRQRVYDTSQGIEESDYIDPDAVLDAMAESRPLCLRGVLNSPLVELGESGFVEQFGNVMLRQNGVSGRQESVADIAAKIRDESVDRVYLNGVEVPQVLAPHVRFPMFDERAFSIGLLWWGKKTSNGVITKLHRDFQVSFLAQILGEKKLHLFSPDQAEALYAAPAFNLYQLCQVDPGSPDLALYPRFAGARALEVCIGPGDMLVIPTGWFHCVWALTNVLSVNRFMEEATLAELRTGESAKRLRRDRAQLSMNG</sequence>